<dbReference type="Proteomes" id="UP001291623">
    <property type="component" value="Unassembled WGS sequence"/>
</dbReference>
<keyword evidence="3" id="KW-0722">Serine protease inhibitor</keyword>
<evidence type="ECO:0000256" key="1">
    <source>
        <dbReference type="ARBA" id="ARBA00007766"/>
    </source>
</evidence>
<dbReference type="Pfam" id="PF02428">
    <property type="entry name" value="Prot_inhib_II"/>
    <property type="match status" value="1"/>
</dbReference>
<evidence type="ECO:0000256" key="5">
    <source>
        <dbReference type="SAM" id="SignalP"/>
    </source>
</evidence>
<feature type="chain" id="PRO_5042178527" evidence="5">
    <location>
        <begin position="30"/>
        <end position="120"/>
    </location>
</feature>
<evidence type="ECO:0000256" key="3">
    <source>
        <dbReference type="ARBA" id="ARBA00022900"/>
    </source>
</evidence>
<dbReference type="SUPFAM" id="SSF100897">
    <property type="entry name" value="Plant proteinase inhibitors"/>
    <property type="match status" value="1"/>
</dbReference>
<dbReference type="Gene3D" id="3.30.60.30">
    <property type="match status" value="1"/>
</dbReference>
<feature type="signal peptide" evidence="5">
    <location>
        <begin position="1"/>
        <end position="29"/>
    </location>
</feature>
<accession>A0AAE1QZI8</accession>
<evidence type="ECO:0000313" key="7">
    <source>
        <dbReference type="Proteomes" id="UP001291623"/>
    </source>
</evidence>
<dbReference type="AlphaFoldDB" id="A0AAE1QZI8"/>
<evidence type="ECO:0000256" key="2">
    <source>
        <dbReference type="ARBA" id="ARBA00022690"/>
    </source>
</evidence>
<keyword evidence="5" id="KW-0732">Signal</keyword>
<proteinExistence type="inferred from homology"/>
<reference evidence="6" key="1">
    <citation type="submission" date="2023-12" db="EMBL/GenBank/DDBJ databases">
        <title>Genome assembly of Anisodus tanguticus.</title>
        <authorList>
            <person name="Wang Y.-J."/>
        </authorList>
    </citation>
    <scope>NUCLEOTIDE SEQUENCE</scope>
    <source>
        <strain evidence="6">KB-2021</strain>
        <tissue evidence="6">Leaf</tissue>
    </source>
</reference>
<dbReference type="EMBL" id="JAVYJV010000022">
    <property type="protein sequence ID" value="KAK4341127.1"/>
    <property type="molecule type" value="Genomic_DNA"/>
</dbReference>
<organism evidence="6 7">
    <name type="scientific">Anisodus tanguticus</name>
    <dbReference type="NCBI Taxonomy" id="243964"/>
    <lineage>
        <taxon>Eukaryota</taxon>
        <taxon>Viridiplantae</taxon>
        <taxon>Streptophyta</taxon>
        <taxon>Embryophyta</taxon>
        <taxon>Tracheophyta</taxon>
        <taxon>Spermatophyta</taxon>
        <taxon>Magnoliopsida</taxon>
        <taxon>eudicotyledons</taxon>
        <taxon>Gunneridae</taxon>
        <taxon>Pentapetalae</taxon>
        <taxon>asterids</taxon>
        <taxon>lamiids</taxon>
        <taxon>Solanales</taxon>
        <taxon>Solanaceae</taxon>
        <taxon>Solanoideae</taxon>
        <taxon>Hyoscyameae</taxon>
        <taxon>Anisodus</taxon>
    </lineage>
</organism>
<dbReference type="PANTHER" id="PTHR33832">
    <property type="entry name" value="SERINE-TYPE ENDOPEPTIDASE INHIBITOR"/>
    <property type="match status" value="1"/>
</dbReference>
<keyword evidence="2" id="KW-0646">Protease inhibitor</keyword>
<dbReference type="InterPro" id="IPR051391">
    <property type="entry name" value="Protease_inhibitor_I20"/>
</dbReference>
<keyword evidence="4" id="KW-1015">Disulfide bond</keyword>
<name>A0AAE1QZI8_9SOLA</name>
<evidence type="ECO:0000256" key="4">
    <source>
        <dbReference type="ARBA" id="ARBA00023157"/>
    </source>
</evidence>
<protein>
    <submittedName>
        <fullName evidence="6">Uncharacterized protein</fullName>
    </submittedName>
</protein>
<dbReference type="GO" id="GO:0004867">
    <property type="term" value="F:serine-type endopeptidase inhibitor activity"/>
    <property type="evidence" value="ECO:0007669"/>
    <property type="project" value="UniProtKB-KW"/>
</dbReference>
<dbReference type="PANTHER" id="PTHR33832:SF15">
    <property type="entry name" value="SERINE-TYPE ENDOPEPTIDASE INHIBITOR"/>
    <property type="match status" value="1"/>
</dbReference>
<comment type="similarity">
    <text evidence="1">Belongs to the protease inhibitor I20 (potato type II proteinase inhibitor) family.</text>
</comment>
<dbReference type="InterPro" id="IPR003465">
    <property type="entry name" value="Prot_inh_I20"/>
</dbReference>
<keyword evidence="7" id="KW-1185">Reference proteome</keyword>
<evidence type="ECO:0000313" key="6">
    <source>
        <dbReference type="EMBL" id="KAK4341127.1"/>
    </source>
</evidence>
<comment type="caution">
    <text evidence="6">The sequence shown here is derived from an EMBL/GenBank/DDBJ whole genome shotgun (WGS) entry which is preliminary data.</text>
</comment>
<sequence>MAIQKVSYLALLLLFGIILLVSNVKHADAEACSKKCDDNLYYEICPGIIRPTCINCCEGKLGCQYYNGSGDLVCYGFKKDEGKGEDDQLEGCINSDEDGTFVCDVEDDVQIFKRWLFPNK</sequence>
<gene>
    <name evidence="6" type="ORF">RND71_039628</name>
</gene>